<evidence type="ECO:0000256" key="8">
    <source>
        <dbReference type="ARBA" id="ARBA00023136"/>
    </source>
</evidence>
<accession>A0A843W709</accession>
<evidence type="ECO:0000256" key="5">
    <source>
        <dbReference type="ARBA" id="ARBA00022989"/>
    </source>
</evidence>
<sequence>MLGFLVIVLITLLFATILLALSSSGSRHSRRRAGAPSAPPGNTGWPLIGETIAFVKPHLSTSIGDFLVQRVSRFGNVFTSNLFGQPTVVSTDAQLNRFILQNESKAFGPGWPRSLIKVLGRYTILDLAGDDHRYMRSMVVNFLTNARLQTVFLQGVERASTTILGSWKGKGVVSTTEEARKFSFGVIANTILSMEPDNIDTEKLRREFEILSQGLTSLPLIFPGTAYWKSLKARSNILNVIRQKREERINKLRDGSTDVENDLLTWTLKNSNYTEEQTGDFLLGFLFGGHDTTSKSITLGIYFLDGCPKALEQMQEEHHEFAERKKEKEMYGLGWEDYKQLEFTYCVFYESLRLGNVAKYVQRKAVKDIQFKEHVIPQGFSVMAVFSAVHVDPSLFEDPEQFNPWRWKGPSGIKKSNNFMAFGGGSHLCPGMEHAKLEFTVFFHHLIMNYRWELVEPDHPFSHPYVKFAKGLPIKIHTLEN</sequence>
<dbReference type="PANTHER" id="PTHR24286:SF194">
    <property type="entry name" value="STEROID (22S)-HYDROXYLASE"/>
    <property type="match status" value="1"/>
</dbReference>
<evidence type="ECO:0000256" key="2">
    <source>
        <dbReference type="ARBA" id="ARBA00010617"/>
    </source>
</evidence>
<proteinExistence type="inferred from homology"/>
<dbReference type="InterPro" id="IPR036396">
    <property type="entry name" value="Cyt_P450_sf"/>
</dbReference>
<evidence type="ECO:0000256" key="9">
    <source>
        <dbReference type="PIRSR" id="PIRSR602403-1"/>
    </source>
</evidence>
<dbReference type="GO" id="GO:0004497">
    <property type="term" value="F:monooxygenase activity"/>
    <property type="evidence" value="ECO:0007669"/>
    <property type="project" value="UniProtKB-KW"/>
</dbReference>
<dbReference type="InterPro" id="IPR002403">
    <property type="entry name" value="Cyt_P450_E_grp-IV"/>
</dbReference>
<dbReference type="EMBL" id="NMUH01003468">
    <property type="protein sequence ID" value="MQM05742.1"/>
    <property type="molecule type" value="Genomic_DNA"/>
</dbReference>
<dbReference type="GO" id="GO:0016020">
    <property type="term" value="C:membrane"/>
    <property type="evidence" value="ECO:0007669"/>
    <property type="project" value="UniProtKB-SubCell"/>
</dbReference>
<dbReference type="PRINTS" id="PR00385">
    <property type="entry name" value="P450"/>
</dbReference>
<evidence type="ECO:0000256" key="10">
    <source>
        <dbReference type="RuleBase" id="RU000461"/>
    </source>
</evidence>
<evidence type="ECO:0000256" key="7">
    <source>
        <dbReference type="ARBA" id="ARBA00023004"/>
    </source>
</evidence>
<comment type="similarity">
    <text evidence="2 10">Belongs to the cytochrome P450 family.</text>
</comment>
<comment type="caution">
    <text evidence="12">The sequence shown here is derived from an EMBL/GenBank/DDBJ whole genome shotgun (WGS) entry which is preliminary data.</text>
</comment>
<name>A0A843W709_COLES</name>
<evidence type="ECO:0000313" key="13">
    <source>
        <dbReference type="Proteomes" id="UP000652761"/>
    </source>
</evidence>
<evidence type="ECO:0000256" key="6">
    <source>
        <dbReference type="ARBA" id="ARBA00023002"/>
    </source>
</evidence>
<dbReference type="OrthoDB" id="1372046at2759"/>
<evidence type="ECO:0000256" key="1">
    <source>
        <dbReference type="ARBA" id="ARBA00004167"/>
    </source>
</evidence>
<dbReference type="GO" id="GO:0005506">
    <property type="term" value="F:iron ion binding"/>
    <property type="evidence" value="ECO:0007669"/>
    <property type="project" value="InterPro"/>
</dbReference>
<dbReference type="Gene3D" id="1.10.630.10">
    <property type="entry name" value="Cytochrome P450"/>
    <property type="match status" value="1"/>
</dbReference>
<dbReference type="PROSITE" id="PS00086">
    <property type="entry name" value="CYTOCHROME_P450"/>
    <property type="match status" value="1"/>
</dbReference>
<comment type="subcellular location">
    <subcellularLocation>
        <location evidence="1">Membrane</location>
        <topology evidence="1">Single-pass membrane protein</topology>
    </subcellularLocation>
</comment>
<gene>
    <name evidence="12" type="ORF">Taro_038546</name>
</gene>
<organism evidence="12 13">
    <name type="scientific">Colocasia esculenta</name>
    <name type="common">Wild taro</name>
    <name type="synonym">Arum esculentum</name>
    <dbReference type="NCBI Taxonomy" id="4460"/>
    <lineage>
        <taxon>Eukaryota</taxon>
        <taxon>Viridiplantae</taxon>
        <taxon>Streptophyta</taxon>
        <taxon>Embryophyta</taxon>
        <taxon>Tracheophyta</taxon>
        <taxon>Spermatophyta</taxon>
        <taxon>Magnoliopsida</taxon>
        <taxon>Liliopsida</taxon>
        <taxon>Araceae</taxon>
        <taxon>Aroideae</taxon>
        <taxon>Colocasieae</taxon>
        <taxon>Colocasia</taxon>
    </lineage>
</organism>
<dbReference type="GO" id="GO:0020037">
    <property type="term" value="F:heme binding"/>
    <property type="evidence" value="ECO:0007669"/>
    <property type="project" value="InterPro"/>
</dbReference>
<evidence type="ECO:0000256" key="4">
    <source>
        <dbReference type="ARBA" id="ARBA00022723"/>
    </source>
</evidence>
<feature type="signal peptide" evidence="11">
    <location>
        <begin position="1"/>
        <end position="20"/>
    </location>
</feature>
<dbReference type="GO" id="GO:0016132">
    <property type="term" value="P:brassinosteroid biosynthetic process"/>
    <property type="evidence" value="ECO:0007669"/>
    <property type="project" value="TreeGrafter"/>
</dbReference>
<keyword evidence="10" id="KW-0503">Monooxygenase</keyword>
<feature type="chain" id="PRO_5032887322" description="Cytochrome P450" evidence="11">
    <location>
        <begin position="21"/>
        <end position="481"/>
    </location>
</feature>
<keyword evidence="8" id="KW-0472">Membrane</keyword>
<dbReference type="PANTHER" id="PTHR24286">
    <property type="entry name" value="CYTOCHROME P450 26"/>
    <property type="match status" value="1"/>
</dbReference>
<dbReference type="CDD" id="cd11043">
    <property type="entry name" value="CYP90-like"/>
    <property type="match status" value="1"/>
</dbReference>
<evidence type="ECO:0008006" key="14">
    <source>
        <dbReference type="Google" id="ProtNLM"/>
    </source>
</evidence>
<keyword evidence="7 9" id="KW-0408">Iron</keyword>
<dbReference type="Proteomes" id="UP000652761">
    <property type="component" value="Unassembled WGS sequence"/>
</dbReference>
<dbReference type="Pfam" id="PF00067">
    <property type="entry name" value="p450"/>
    <property type="match status" value="1"/>
</dbReference>
<keyword evidence="6 10" id="KW-0560">Oxidoreductase</keyword>
<evidence type="ECO:0000313" key="12">
    <source>
        <dbReference type="EMBL" id="MQM05742.1"/>
    </source>
</evidence>
<dbReference type="AlphaFoldDB" id="A0A843W709"/>
<protein>
    <recommendedName>
        <fullName evidence="14">Cytochrome P450</fullName>
    </recommendedName>
</protein>
<evidence type="ECO:0000256" key="11">
    <source>
        <dbReference type="SAM" id="SignalP"/>
    </source>
</evidence>
<dbReference type="GO" id="GO:0016705">
    <property type="term" value="F:oxidoreductase activity, acting on paired donors, with incorporation or reduction of molecular oxygen"/>
    <property type="evidence" value="ECO:0007669"/>
    <property type="project" value="InterPro"/>
</dbReference>
<keyword evidence="5" id="KW-1133">Transmembrane helix</keyword>
<keyword evidence="3" id="KW-0812">Transmembrane</keyword>
<keyword evidence="4 9" id="KW-0479">Metal-binding</keyword>
<reference evidence="12" key="1">
    <citation type="submission" date="2017-07" db="EMBL/GenBank/DDBJ databases">
        <title>Taro Niue Genome Assembly and Annotation.</title>
        <authorList>
            <person name="Atibalentja N."/>
            <person name="Keating K."/>
            <person name="Fields C.J."/>
        </authorList>
    </citation>
    <scope>NUCLEOTIDE SEQUENCE</scope>
    <source>
        <strain evidence="12">Niue_2</strain>
        <tissue evidence="12">Leaf</tissue>
    </source>
</reference>
<comment type="cofactor">
    <cofactor evidence="9">
        <name>heme</name>
        <dbReference type="ChEBI" id="CHEBI:30413"/>
    </cofactor>
</comment>
<keyword evidence="9 10" id="KW-0349">Heme</keyword>
<evidence type="ECO:0000256" key="3">
    <source>
        <dbReference type="ARBA" id="ARBA00022692"/>
    </source>
</evidence>
<dbReference type="GO" id="GO:0016125">
    <property type="term" value="P:sterol metabolic process"/>
    <property type="evidence" value="ECO:0007669"/>
    <property type="project" value="TreeGrafter"/>
</dbReference>
<keyword evidence="11" id="KW-0732">Signal</keyword>
<keyword evidence="13" id="KW-1185">Reference proteome</keyword>
<dbReference type="GO" id="GO:0010268">
    <property type="term" value="P:brassinosteroid homeostasis"/>
    <property type="evidence" value="ECO:0007669"/>
    <property type="project" value="TreeGrafter"/>
</dbReference>
<dbReference type="InterPro" id="IPR001128">
    <property type="entry name" value="Cyt_P450"/>
</dbReference>
<feature type="binding site" description="axial binding residue" evidence="9">
    <location>
        <position position="429"/>
    </location>
    <ligand>
        <name>heme</name>
        <dbReference type="ChEBI" id="CHEBI:30413"/>
    </ligand>
    <ligandPart>
        <name>Fe</name>
        <dbReference type="ChEBI" id="CHEBI:18248"/>
    </ligandPart>
</feature>
<dbReference type="SUPFAM" id="SSF48264">
    <property type="entry name" value="Cytochrome P450"/>
    <property type="match status" value="1"/>
</dbReference>
<dbReference type="PRINTS" id="PR00465">
    <property type="entry name" value="EP450IV"/>
</dbReference>
<dbReference type="InterPro" id="IPR017972">
    <property type="entry name" value="Cyt_P450_CS"/>
</dbReference>